<proteinExistence type="predicted"/>
<dbReference type="EMBL" id="PEJP01000052">
    <property type="protein sequence ID" value="RYO45646.1"/>
    <property type="molecule type" value="Genomic_DNA"/>
</dbReference>
<feature type="compositionally biased region" description="Acidic residues" evidence="3">
    <location>
        <begin position="475"/>
        <end position="484"/>
    </location>
</feature>
<feature type="compositionally biased region" description="Polar residues" evidence="3">
    <location>
        <begin position="449"/>
        <end position="464"/>
    </location>
</feature>
<comment type="catalytic activity">
    <reaction evidence="2">
        <text>N(6)-D-ribulosyl-L-lysyl-[protein] + ATP = N(6)-(3-O-phospho-D-ribulosyl)-L-lysyl-[protein] + ADP + H(+)</text>
        <dbReference type="Rhea" id="RHEA:48432"/>
        <dbReference type="Rhea" id="RHEA-COMP:12103"/>
        <dbReference type="Rhea" id="RHEA-COMP:12104"/>
        <dbReference type="ChEBI" id="CHEBI:15378"/>
        <dbReference type="ChEBI" id="CHEBI:30616"/>
        <dbReference type="ChEBI" id="CHEBI:90418"/>
        <dbReference type="ChEBI" id="CHEBI:90420"/>
        <dbReference type="ChEBI" id="CHEBI:456216"/>
        <dbReference type="EC" id="2.7.1.172"/>
    </reaction>
    <physiologicalReaction direction="left-to-right" evidence="2">
        <dbReference type="Rhea" id="RHEA:48433"/>
    </physiologicalReaction>
</comment>
<name>A0A4Q4QRL5_9PLEO</name>
<reference evidence="5" key="1">
    <citation type="journal article" date="2019" name="bioRxiv">
        <title>Genomics, evolutionary history and diagnostics of the Alternaria alternata species group including apple and Asian pear pathotypes.</title>
        <authorList>
            <person name="Armitage A.D."/>
            <person name="Cockerton H.M."/>
            <person name="Sreenivasaprasad S."/>
            <person name="Woodhall J.W."/>
            <person name="Lane C.R."/>
            <person name="Harrison R.J."/>
            <person name="Clarkson J.P."/>
        </authorList>
    </citation>
    <scope>NUCLEOTIDE SEQUENCE [LARGE SCALE GENOMIC DNA]</scope>
    <source>
        <strain evidence="5">RGR 97.0016</strain>
    </source>
</reference>
<evidence type="ECO:0000256" key="2">
    <source>
        <dbReference type="ARBA" id="ARBA00048655"/>
    </source>
</evidence>
<sequence length="484" mass="53717">MEGLVWSLVEAVGGELVSQIAEGLVNGMKPEFLKTNEDKLMEELKVLQTKIDDLGKSAIEAIRKQKITSAADRVCADMIPMNTQQVHTASGTAIGKAQADLEGTPTEPLLPPQVSGSYKVNERVIAAFPIPKTQAIDAYNYGKSLWGRAAKIVVQLPTGQTDNYFLKVVSLGSIGRHMCEGEYESLKSIYAVSPSFVPQPYGWGQIDEGLAETYFLLAAFRDVGEQPADPVNLAAGLADMHQRSVSPTGKFGFHFSMCHARIAQAVDTWEGSWCTLYGQHLGHVMELAKLILQWPDFDVVCDLTLQKVVPRLLLPLQAEGRILKPCLLHGDCWDGNTAIEAKTGVAFVFDVCSFYGHNEYDIGNWRAPRHRLSSEAYIRNYKQNFPVSEPVEDWDARTLLYSLTFNIGNTIYIPGSQQRQIVFDDMHMLCHLFCPDELKAAMDKLKGDSTISESSQTGHPTMHQNDGFVEAEAQGNEEEEEWLL</sequence>
<gene>
    <name evidence="4" type="ORF">AA0113_g10342</name>
</gene>
<dbReference type="InterPro" id="IPR016477">
    <property type="entry name" value="Fructo-/Ketosamine-3-kinase"/>
</dbReference>
<dbReference type="SUPFAM" id="SSF56112">
    <property type="entry name" value="Protein kinase-like (PK-like)"/>
    <property type="match status" value="1"/>
</dbReference>
<dbReference type="GO" id="GO:0102193">
    <property type="term" value="F:protein-ribulosamine 3-kinase activity"/>
    <property type="evidence" value="ECO:0007669"/>
    <property type="project" value="UniProtKB-EC"/>
</dbReference>
<dbReference type="InterPro" id="IPR011009">
    <property type="entry name" value="Kinase-like_dom_sf"/>
</dbReference>
<dbReference type="AlphaFoldDB" id="A0A4Q4QRL5"/>
<evidence type="ECO:0000256" key="3">
    <source>
        <dbReference type="SAM" id="MobiDB-lite"/>
    </source>
</evidence>
<evidence type="ECO:0000313" key="4">
    <source>
        <dbReference type="EMBL" id="RYO45646.1"/>
    </source>
</evidence>
<organism evidence="4 5">
    <name type="scientific">Alternaria arborescens</name>
    <dbReference type="NCBI Taxonomy" id="156630"/>
    <lineage>
        <taxon>Eukaryota</taxon>
        <taxon>Fungi</taxon>
        <taxon>Dikarya</taxon>
        <taxon>Ascomycota</taxon>
        <taxon>Pezizomycotina</taxon>
        <taxon>Dothideomycetes</taxon>
        <taxon>Pleosporomycetidae</taxon>
        <taxon>Pleosporales</taxon>
        <taxon>Pleosporineae</taxon>
        <taxon>Pleosporaceae</taxon>
        <taxon>Alternaria</taxon>
        <taxon>Alternaria sect. Alternaria</taxon>
    </lineage>
</organism>
<feature type="region of interest" description="Disordered" evidence="3">
    <location>
        <begin position="446"/>
        <end position="484"/>
    </location>
</feature>
<evidence type="ECO:0000256" key="1">
    <source>
        <dbReference type="ARBA" id="ARBA00011961"/>
    </source>
</evidence>
<comment type="caution">
    <text evidence="4">The sequence shown here is derived from an EMBL/GenBank/DDBJ whole genome shotgun (WGS) entry which is preliminary data.</text>
</comment>
<dbReference type="Pfam" id="PF03881">
    <property type="entry name" value="Fructosamin_kin"/>
    <property type="match status" value="1"/>
</dbReference>
<accession>A0A4Q4QRL5</accession>
<dbReference type="OrthoDB" id="5772781at2759"/>
<protein>
    <recommendedName>
        <fullName evidence="1">protein-ribulosamine 3-kinase</fullName>
        <ecNumber evidence="1">2.7.1.172</ecNumber>
    </recommendedName>
</protein>
<evidence type="ECO:0000313" key="5">
    <source>
        <dbReference type="Proteomes" id="UP000293823"/>
    </source>
</evidence>
<dbReference type="PANTHER" id="PTHR12149:SF8">
    <property type="entry name" value="PROTEIN-RIBULOSAMINE 3-KINASE"/>
    <property type="match status" value="1"/>
</dbReference>
<dbReference type="EC" id="2.7.1.172" evidence="1"/>
<dbReference type="Proteomes" id="UP000293823">
    <property type="component" value="Unassembled WGS sequence"/>
</dbReference>
<dbReference type="PANTHER" id="PTHR12149">
    <property type="entry name" value="FRUCTOSAMINE 3 KINASE-RELATED PROTEIN"/>
    <property type="match status" value="1"/>
</dbReference>
<dbReference type="Gene3D" id="3.90.1200.10">
    <property type="match status" value="1"/>
</dbReference>
<keyword evidence="5" id="KW-1185">Reference proteome</keyword>